<dbReference type="InterPro" id="IPR035952">
    <property type="entry name" value="Rhomboid-like_sf"/>
</dbReference>
<dbReference type="EMBL" id="JJMT01000010">
    <property type="protein sequence ID" value="KEO45669.1"/>
    <property type="molecule type" value="Genomic_DNA"/>
</dbReference>
<name>A0A074IU09_STRSL</name>
<dbReference type="GO" id="GO:0006508">
    <property type="term" value="P:proteolysis"/>
    <property type="evidence" value="ECO:0007669"/>
    <property type="project" value="UniProtKB-KW"/>
</dbReference>
<evidence type="ECO:0000259" key="8">
    <source>
        <dbReference type="Pfam" id="PF01694"/>
    </source>
</evidence>
<proteinExistence type="inferred from homology"/>
<evidence type="ECO:0000256" key="2">
    <source>
        <dbReference type="ARBA" id="ARBA00009045"/>
    </source>
</evidence>
<dbReference type="InterPro" id="IPR022764">
    <property type="entry name" value="Peptidase_S54_rhomboid_dom"/>
</dbReference>
<dbReference type="GO" id="GO:0016020">
    <property type="term" value="C:membrane"/>
    <property type="evidence" value="ECO:0007669"/>
    <property type="project" value="UniProtKB-SubCell"/>
</dbReference>
<dbReference type="AlphaFoldDB" id="A0A074IU09"/>
<dbReference type="Gene3D" id="1.20.1540.10">
    <property type="entry name" value="Rhomboid-like"/>
    <property type="match status" value="1"/>
</dbReference>
<dbReference type="EMBL" id="VDCW01000006">
    <property type="protein sequence ID" value="TNF67458.1"/>
    <property type="molecule type" value="Genomic_DNA"/>
</dbReference>
<feature type="transmembrane region" description="Helical" evidence="7">
    <location>
        <begin position="153"/>
        <end position="171"/>
    </location>
</feature>
<evidence type="ECO:0000256" key="3">
    <source>
        <dbReference type="ARBA" id="ARBA00022692"/>
    </source>
</evidence>
<comment type="similarity">
    <text evidence="2">Belongs to the peptidase S54 family.</text>
</comment>
<feature type="domain" description="Peptidase S54 rhomboid" evidence="8">
    <location>
        <begin position="57"/>
        <end position="191"/>
    </location>
</feature>
<dbReference type="GO" id="GO:0004252">
    <property type="term" value="F:serine-type endopeptidase activity"/>
    <property type="evidence" value="ECO:0007669"/>
    <property type="project" value="InterPro"/>
</dbReference>
<comment type="subcellular location">
    <subcellularLocation>
        <location evidence="1">Membrane</location>
        <topology evidence="1">Multi-pass membrane protein</topology>
    </subcellularLocation>
</comment>
<gene>
    <name evidence="9" type="ORF">DL07_01145</name>
    <name evidence="10" type="ORF">FBF48_06580</name>
</gene>
<keyword evidence="6 7" id="KW-0472">Membrane</keyword>
<keyword evidence="4" id="KW-0378">Hydrolase</keyword>
<feature type="transmembrane region" description="Helical" evidence="7">
    <location>
        <begin position="97"/>
        <end position="115"/>
    </location>
</feature>
<sequence length="224" mass="24778">MPVNEWKKYPATYLLLGLTTLTFICQYLLNGFQATSPLSLFKMGAMYGAFVQYSPLNLWRLVTPIFVHIGVEHFLFNMLTLYFMGKMAEQIFGTLRFLGLYLLAGVMGNAFTLLFTPNVIAAGASTSLFGLFAAVVILGYYSHSPLLNQLGRNYLALIVINLIFNLFTPSVGITGHLGGLVGGALAAIFLANKVESRLFSRGWRSTALLTYILLLLILLGFTYF</sequence>
<dbReference type="Proteomes" id="UP000027855">
    <property type="component" value="Unassembled WGS sequence"/>
</dbReference>
<dbReference type="RefSeq" id="WP_002891988.1">
    <property type="nucleotide sequence ID" value="NZ_CACRUJ010000002.1"/>
</dbReference>
<feature type="transmembrane region" description="Helical" evidence="7">
    <location>
        <begin position="12"/>
        <end position="29"/>
    </location>
</feature>
<keyword evidence="3 7" id="KW-0812">Transmembrane</keyword>
<organism evidence="9 11">
    <name type="scientific">Streptococcus salivarius</name>
    <dbReference type="NCBI Taxonomy" id="1304"/>
    <lineage>
        <taxon>Bacteria</taxon>
        <taxon>Bacillati</taxon>
        <taxon>Bacillota</taxon>
        <taxon>Bacilli</taxon>
        <taxon>Lactobacillales</taxon>
        <taxon>Streptococcaceae</taxon>
        <taxon>Streptococcus</taxon>
    </lineage>
</organism>
<accession>A0A074IU09</accession>
<evidence type="ECO:0000256" key="5">
    <source>
        <dbReference type="ARBA" id="ARBA00022989"/>
    </source>
</evidence>
<evidence type="ECO:0000313" key="12">
    <source>
        <dbReference type="Proteomes" id="UP000308186"/>
    </source>
</evidence>
<evidence type="ECO:0000256" key="1">
    <source>
        <dbReference type="ARBA" id="ARBA00004141"/>
    </source>
</evidence>
<dbReference type="InterPro" id="IPR050925">
    <property type="entry name" value="Rhomboid_protease_S54"/>
</dbReference>
<evidence type="ECO:0000313" key="11">
    <source>
        <dbReference type="Proteomes" id="UP000027855"/>
    </source>
</evidence>
<evidence type="ECO:0000313" key="9">
    <source>
        <dbReference type="EMBL" id="KEO45669.1"/>
    </source>
</evidence>
<evidence type="ECO:0000256" key="7">
    <source>
        <dbReference type="SAM" id="Phobius"/>
    </source>
</evidence>
<protein>
    <submittedName>
        <fullName evidence="9">Membrane protein</fullName>
    </submittedName>
    <submittedName>
        <fullName evidence="10">Rhomboid family intramembrane serine protease</fullName>
    </submittedName>
</protein>
<keyword evidence="10" id="KW-0645">Protease</keyword>
<dbReference type="PANTHER" id="PTHR43731:SF14">
    <property type="entry name" value="PRESENILIN-ASSOCIATED RHOMBOID-LIKE PROTEIN, MITOCHONDRIAL"/>
    <property type="match status" value="1"/>
</dbReference>
<feature type="transmembrane region" description="Helical" evidence="7">
    <location>
        <begin position="177"/>
        <end position="194"/>
    </location>
</feature>
<comment type="caution">
    <text evidence="9">The sequence shown here is derived from an EMBL/GenBank/DDBJ whole genome shotgun (WGS) entry which is preliminary data.</text>
</comment>
<reference evidence="9 11" key="1">
    <citation type="submission" date="2014-04" db="EMBL/GenBank/DDBJ databases">
        <title>Variable characteristics of bacteriocin-producing Streptococcus salivarius strains isolated from Malaysian subjects.</title>
        <authorList>
            <person name="Philip K."/>
            <person name="Barbour A."/>
        </authorList>
    </citation>
    <scope>NUCLEOTIDE SEQUENCE [LARGE SCALE GENOMIC DNA]</scope>
    <source>
        <strain evidence="9 11">NU10</strain>
    </source>
</reference>
<dbReference type="PANTHER" id="PTHR43731">
    <property type="entry name" value="RHOMBOID PROTEASE"/>
    <property type="match status" value="1"/>
</dbReference>
<reference evidence="10 12" key="2">
    <citation type="submission" date="2019-06" db="EMBL/GenBank/DDBJ databases">
        <title>Genome Announcement To Ensure Probiotic Safety of Streptococcus salivarius UBSS01.</title>
        <authorList>
            <person name="Sulthana A."/>
            <person name="Lakshmi S.G."/>
            <person name="Madempudi R.S."/>
        </authorList>
    </citation>
    <scope>NUCLEOTIDE SEQUENCE [LARGE SCALE GENOMIC DNA]</scope>
    <source>
        <strain evidence="10 12">UBSS01</strain>
    </source>
</reference>
<keyword evidence="5 7" id="KW-1133">Transmembrane helix</keyword>
<dbReference type="SUPFAM" id="SSF144091">
    <property type="entry name" value="Rhomboid-like"/>
    <property type="match status" value="1"/>
</dbReference>
<feature type="transmembrane region" description="Helical" evidence="7">
    <location>
        <begin position="206"/>
        <end position="223"/>
    </location>
</feature>
<dbReference type="Pfam" id="PF01694">
    <property type="entry name" value="Rhomboid"/>
    <property type="match status" value="1"/>
</dbReference>
<dbReference type="Proteomes" id="UP000308186">
    <property type="component" value="Unassembled WGS sequence"/>
</dbReference>
<evidence type="ECO:0000313" key="10">
    <source>
        <dbReference type="EMBL" id="TNF67458.1"/>
    </source>
</evidence>
<evidence type="ECO:0000256" key="6">
    <source>
        <dbReference type="ARBA" id="ARBA00023136"/>
    </source>
</evidence>
<feature type="transmembrane region" description="Helical" evidence="7">
    <location>
        <begin position="121"/>
        <end position="141"/>
    </location>
</feature>
<feature type="transmembrane region" description="Helical" evidence="7">
    <location>
        <begin position="65"/>
        <end position="85"/>
    </location>
</feature>
<evidence type="ECO:0000256" key="4">
    <source>
        <dbReference type="ARBA" id="ARBA00022801"/>
    </source>
</evidence>